<keyword evidence="2" id="KW-1185">Reference proteome</keyword>
<dbReference type="AlphaFoldDB" id="A0A167GJU6"/>
<dbReference type="Pfam" id="PF13583">
    <property type="entry name" value="Reprolysin_4"/>
    <property type="match status" value="1"/>
</dbReference>
<dbReference type="GO" id="GO:0008237">
    <property type="term" value="F:metallopeptidase activity"/>
    <property type="evidence" value="ECO:0007669"/>
    <property type="project" value="InterPro"/>
</dbReference>
<dbReference type="Gene3D" id="3.40.390.10">
    <property type="entry name" value="Collagenase (Catalytic Domain)"/>
    <property type="match status" value="1"/>
</dbReference>
<dbReference type="STRING" id="1300342.I596_604"/>
<evidence type="ECO:0000313" key="2">
    <source>
        <dbReference type="Proteomes" id="UP000076830"/>
    </source>
</evidence>
<proteinExistence type="predicted"/>
<gene>
    <name evidence="1" type="ORF">I596_604</name>
</gene>
<dbReference type="KEGG" id="dko:I596_604"/>
<protein>
    <submittedName>
        <fullName evidence="1">Peptidyl-Asp metallopeptidase</fullName>
    </submittedName>
</protein>
<accession>A0A167GJU6</accession>
<evidence type="ECO:0000313" key="1">
    <source>
        <dbReference type="EMBL" id="ANB16641.1"/>
    </source>
</evidence>
<reference evidence="1 2" key="1">
    <citation type="submission" date="2016-04" db="EMBL/GenBank/DDBJ databases">
        <title>Complete genome sequence of Dokdonella koreensis DS-123T.</title>
        <authorList>
            <person name="Kim J.F."/>
            <person name="Lee H."/>
            <person name="Kwak M.-J."/>
        </authorList>
    </citation>
    <scope>NUCLEOTIDE SEQUENCE [LARGE SCALE GENOMIC DNA]</scope>
    <source>
        <strain evidence="1 2">DS-123</strain>
    </source>
</reference>
<dbReference type="Proteomes" id="UP000076830">
    <property type="component" value="Chromosome"/>
</dbReference>
<sequence>MDARSLPVSRWRPRPQRSRGSTMHRLAAWLVVLSFPMSAAAQDWHLARRDGGVDIAKLQPAARRAQRIALPESAAGTMPADAVRIDLFGRSLRAERTRFETRASGWLWVGRVDDSPGHFVQLTFHAGALAGLLSTAEGNYELIAQPDGDSVLAELDGTAFAPCGGAIEVLPVASPSEPAMAGRGLPDEPVDVMIAYTPPVLAALGSVAAVEAHAQAAVDASNTAFVNSAMTVRFRLVAVMPVARSDSGSIGADLTWLSGDPDVSARRDAVGADLVSLLVENGAGACGVGYVMRSPGPGFADSAFQVTARTCAVGNLSYAHEHGHNMGMEHDPANGTSPASASFPWSFGHVVDGSYRTVMSYSSVCTAGCPRRAYFSNPDVSYLGVPTGVAEERDNHRTGDLVHPIVAAFRMPPPDAIFASGFEP</sequence>
<dbReference type="SUPFAM" id="SSF55486">
    <property type="entry name" value="Metalloproteases ('zincins'), catalytic domain"/>
    <property type="match status" value="1"/>
</dbReference>
<dbReference type="EMBL" id="CP015249">
    <property type="protein sequence ID" value="ANB16641.1"/>
    <property type="molecule type" value="Genomic_DNA"/>
</dbReference>
<dbReference type="InterPro" id="IPR024079">
    <property type="entry name" value="MetalloPept_cat_dom_sf"/>
</dbReference>
<name>A0A167GJU6_9GAMM</name>
<organism evidence="1 2">
    <name type="scientific">Dokdonella koreensis DS-123</name>
    <dbReference type="NCBI Taxonomy" id="1300342"/>
    <lineage>
        <taxon>Bacteria</taxon>
        <taxon>Pseudomonadati</taxon>
        <taxon>Pseudomonadota</taxon>
        <taxon>Gammaproteobacteria</taxon>
        <taxon>Lysobacterales</taxon>
        <taxon>Rhodanobacteraceae</taxon>
        <taxon>Dokdonella</taxon>
    </lineage>
</organism>